<dbReference type="Proteomes" id="UP000054248">
    <property type="component" value="Unassembled WGS sequence"/>
</dbReference>
<comment type="cofactor">
    <cofactor evidence="1 10">
        <name>pyridoxal 5'-phosphate</name>
        <dbReference type="ChEBI" id="CHEBI:597326"/>
    </cofactor>
</comment>
<comment type="catalytic activity">
    <reaction evidence="11">
        <text>L-isoleucine + 2-oxoglutarate = (S)-3-methyl-2-oxopentanoate + L-glutamate</text>
        <dbReference type="Rhea" id="RHEA:24801"/>
        <dbReference type="ChEBI" id="CHEBI:16810"/>
        <dbReference type="ChEBI" id="CHEBI:29985"/>
        <dbReference type="ChEBI" id="CHEBI:35146"/>
        <dbReference type="ChEBI" id="CHEBI:58045"/>
        <dbReference type="EC" id="2.6.1.42"/>
    </reaction>
</comment>
<protein>
    <recommendedName>
        <fullName evidence="11">Branched-chain-amino-acid aminotransferase</fullName>
        <ecNumber evidence="11">2.6.1.42</ecNumber>
    </recommendedName>
</protein>
<dbReference type="EC" id="2.6.1.42" evidence="11"/>
<evidence type="ECO:0000313" key="13">
    <source>
        <dbReference type="Proteomes" id="UP000054248"/>
    </source>
</evidence>
<keyword evidence="7 11" id="KW-0100">Branched-chain amino acid biosynthesis</keyword>
<evidence type="ECO:0000256" key="4">
    <source>
        <dbReference type="ARBA" id="ARBA00022605"/>
    </source>
</evidence>
<evidence type="ECO:0000256" key="7">
    <source>
        <dbReference type="ARBA" id="ARBA00023304"/>
    </source>
</evidence>
<dbReference type="InterPro" id="IPR033939">
    <property type="entry name" value="BCAT_family"/>
</dbReference>
<evidence type="ECO:0000256" key="10">
    <source>
        <dbReference type="RuleBase" id="RU004516"/>
    </source>
</evidence>
<comment type="catalytic activity">
    <reaction evidence="11">
        <text>L-valine + 2-oxoglutarate = 3-methyl-2-oxobutanoate + L-glutamate</text>
        <dbReference type="Rhea" id="RHEA:24813"/>
        <dbReference type="ChEBI" id="CHEBI:11851"/>
        <dbReference type="ChEBI" id="CHEBI:16810"/>
        <dbReference type="ChEBI" id="CHEBI:29985"/>
        <dbReference type="ChEBI" id="CHEBI:57762"/>
        <dbReference type="EC" id="2.6.1.42"/>
    </reaction>
</comment>
<dbReference type="Gene3D" id="3.20.10.10">
    <property type="entry name" value="D-amino Acid Aminotransferase, subunit A, domain 2"/>
    <property type="match status" value="1"/>
</dbReference>
<dbReference type="GO" id="GO:0009098">
    <property type="term" value="P:L-leucine biosynthetic process"/>
    <property type="evidence" value="ECO:0007669"/>
    <property type="project" value="TreeGrafter"/>
</dbReference>
<evidence type="ECO:0000256" key="11">
    <source>
        <dbReference type="RuleBase" id="RU004517"/>
    </source>
</evidence>
<comment type="catalytic activity">
    <reaction evidence="11">
        <text>L-leucine + 2-oxoglutarate = 4-methyl-2-oxopentanoate + L-glutamate</text>
        <dbReference type="Rhea" id="RHEA:18321"/>
        <dbReference type="ChEBI" id="CHEBI:16810"/>
        <dbReference type="ChEBI" id="CHEBI:17865"/>
        <dbReference type="ChEBI" id="CHEBI:29985"/>
        <dbReference type="ChEBI" id="CHEBI:57427"/>
        <dbReference type="EC" id="2.6.1.42"/>
    </reaction>
</comment>
<dbReference type="FunFam" id="3.20.10.10:FF:000004">
    <property type="entry name" value="Branched-chain-amino-acid aminotransferase"/>
    <property type="match status" value="1"/>
</dbReference>
<evidence type="ECO:0000256" key="2">
    <source>
        <dbReference type="ARBA" id="ARBA00009320"/>
    </source>
</evidence>
<dbReference type="InterPro" id="IPR043131">
    <property type="entry name" value="BCAT-like_N"/>
</dbReference>
<proteinExistence type="inferred from homology"/>
<keyword evidence="6 10" id="KW-0663">Pyridoxal phosphate</keyword>
<dbReference type="PANTHER" id="PTHR11825:SF44">
    <property type="entry name" value="BRANCHED-CHAIN-AMINO-ACID AMINOTRANSFERASE"/>
    <property type="match status" value="1"/>
</dbReference>
<dbReference type="NCBIfam" id="NF009897">
    <property type="entry name" value="PRK13357.1"/>
    <property type="match status" value="1"/>
</dbReference>
<keyword evidence="13" id="KW-1185">Reference proteome</keyword>
<dbReference type="GO" id="GO:0052654">
    <property type="term" value="F:L-leucine-2-oxoglutarate transaminase activity"/>
    <property type="evidence" value="ECO:0007669"/>
    <property type="project" value="RHEA"/>
</dbReference>
<dbReference type="EMBL" id="KN823155">
    <property type="protein sequence ID" value="KIO20931.1"/>
    <property type="molecule type" value="Genomic_DNA"/>
</dbReference>
<keyword evidence="4 11" id="KW-0028">Amino-acid biosynthesis</keyword>
<dbReference type="InterPro" id="IPR018300">
    <property type="entry name" value="Aminotrans_IV_CS"/>
</dbReference>
<evidence type="ECO:0000256" key="3">
    <source>
        <dbReference type="ARBA" id="ARBA00022576"/>
    </source>
</evidence>
<dbReference type="InterPro" id="IPR005786">
    <property type="entry name" value="B_amino_transII"/>
</dbReference>
<evidence type="ECO:0000313" key="12">
    <source>
        <dbReference type="EMBL" id="KIO20931.1"/>
    </source>
</evidence>
<accession>A0A0C3Q8Z0</accession>
<dbReference type="HOGENOM" id="CLU_031922_0_1_1"/>
<evidence type="ECO:0000256" key="9">
    <source>
        <dbReference type="RuleBase" id="RU004106"/>
    </source>
</evidence>
<dbReference type="InterPro" id="IPR043132">
    <property type="entry name" value="BCAT-like_C"/>
</dbReference>
<dbReference type="OrthoDB" id="1732691at2759"/>
<dbReference type="PROSITE" id="PS00770">
    <property type="entry name" value="AA_TRANSFER_CLASS_4"/>
    <property type="match status" value="1"/>
</dbReference>
<comment type="similarity">
    <text evidence="2 9">Belongs to the class-IV pyridoxal-phosphate-dependent aminotransferase family.</text>
</comment>
<organism evidence="12 13">
    <name type="scientific">Tulasnella calospora MUT 4182</name>
    <dbReference type="NCBI Taxonomy" id="1051891"/>
    <lineage>
        <taxon>Eukaryota</taxon>
        <taxon>Fungi</taxon>
        <taxon>Dikarya</taxon>
        <taxon>Basidiomycota</taxon>
        <taxon>Agaricomycotina</taxon>
        <taxon>Agaricomycetes</taxon>
        <taxon>Cantharellales</taxon>
        <taxon>Tulasnellaceae</taxon>
        <taxon>Tulasnella</taxon>
    </lineage>
</organism>
<dbReference type="CDD" id="cd01557">
    <property type="entry name" value="BCAT_beta_family"/>
    <property type="match status" value="1"/>
</dbReference>
<dbReference type="STRING" id="1051891.A0A0C3Q8Z0"/>
<dbReference type="GO" id="GO:0052656">
    <property type="term" value="F:L-isoleucine-2-oxoglutarate transaminase activity"/>
    <property type="evidence" value="ECO:0007669"/>
    <property type="project" value="RHEA"/>
</dbReference>
<dbReference type="InterPro" id="IPR036038">
    <property type="entry name" value="Aminotransferase-like"/>
</dbReference>
<evidence type="ECO:0000256" key="8">
    <source>
        <dbReference type="PIRSR" id="PIRSR006468-1"/>
    </source>
</evidence>
<evidence type="ECO:0000256" key="1">
    <source>
        <dbReference type="ARBA" id="ARBA00001933"/>
    </source>
</evidence>
<keyword evidence="5 11" id="KW-0808">Transferase</keyword>
<dbReference type="SUPFAM" id="SSF56752">
    <property type="entry name" value="D-aminoacid aminotransferase-like PLP-dependent enzymes"/>
    <property type="match status" value="1"/>
</dbReference>
<dbReference type="PIRSF" id="PIRSF006468">
    <property type="entry name" value="BCAT1"/>
    <property type="match status" value="1"/>
</dbReference>
<dbReference type="PANTHER" id="PTHR11825">
    <property type="entry name" value="SUBGROUP IIII AMINOTRANSFERASE"/>
    <property type="match status" value="1"/>
</dbReference>
<dbReference type="GO" id="GO:0009099">
    <property type="term" value="P:L-valine biosynthetic process"/>
    <property type="evidence" value="ECO:0007669"/>
    <property type="project" value="TreeGrafter"/>
</dbReference>
<dbReference type="NCBIfam" id="TIGR01123">
    <property type="entry name" value="ilvE_II"/>
    <property type="match status" value="1"/>
</dbReference>
<feature type="modified residue" description="N6-(pyridoxal phosphate)lysine" evidence="8">
    <location>
        <position position="252"/>
    </location>
</feature>
<dbReference type="GO" id="GO:0052655">
    <property type="term" value="F:L-valine-2-oxoglutarate transaminase activity"/>
    <property type="evidence" value="ECO:0007669"/>
    <property type="project" value="RHEA"/>
</dbReference>
<keyword evidence="3 11" id="KW-0032">Aminotransferase</keyword>
<dbReference type="FunFam" id="3.30.470.10:FF:000005">
    <property type="entry name" value="Branched-chain-amino-acid aminotransferase"/>
    <property type="match status" value="1"/>
</dbReference>
<dbReference type="InterPro" id="IPR001544">
    <property type="entry name" value="Aminotrans_IV"/>
</dbReference>
<name>A0A0C3Q8Z0_9AGAM</name>
<reference evidence="12 13" key="1">
    <citation type="submission" date="2014-04" db="EMBL/GenBank/DDBJ databases">
        <authorList>
            <consortium name="DOE Joint Genome Institute"/>
            <person name="Kuo A."/>
            <person name="Girlanda M."/>
            <person name="Perotto S."/>
            <person name="Kohler A."/>
            <person name="Nagy L.G."/>
            <person name="Floudas D."/>
            <person name="Copeland A."/>
            <person name="Barry K.W."/>
            <person name="Cichocki N."/>
            <person name="Veneault-Fourrey C."/>
            <person name="LaButti K."/>
            <person name="Lindquist E.A."/>
            <person name="Lipzen A."/>
            <person name="Lundell T."/>
            <person name="Morin E."/>
            <person name="Murat C."/>
            <person name="Sun H."/>
            <person name="Tunlid A."/>
            <person name="Henrissat B."/>
            <person name="Grigoriev I.V."/>
            <person name="Hibbett D.S."/>
            <person name="Martin F."/>
            <person name="Nordberg H.P."/>
            <person name="Cantor M.N."/>
            <person name="Hua S.X."/>
        </authorList>
    </citation>
    <scope>NUCLEOTIDE SEQUENCE [LARGE SCALE GENOMIC DNA]</scope>
    <source>
        <strain evidence="12 13">MUT 4182</strain>
    </source>
</reference>
<evidence type="ECO:0000256" key="5">
    <source>
        <dbReference type="ARBA" id="ARBA00022679"/>
    </source>
</evidence>
<dbReference type="Gene3D" id="3.30.470.10">
    <property type="match status" value="1"/>
</dbReference>
<dbReference type="Pfam" id="PF01063">
    <property type="entry name" value="Aminotran_4"/>
    <property type="match status" value="1"/>
</dbReference>
<dbReference type="AlphaFoldDB" id="A0A0C3Q8Z0"/>
<reference evidence="13" key="2">
    <citation type="submission" date="2015-01" db="EMBL/GenBank/DDBJ databases">
        <title>Evolutionary Origins and Diversification of the Mycorrhizal Mutualists.</title>
        <authorList>
            <consortium name="DOE Joint Genome Institute"/>
            <consortium name="Mycorrhizal Genomics Consortium"/>
            <person name="Kohler A."/>
            <person name="Kuo A."/>
            <person name="Nagy L.G."/>
            <person name="Floudas D."/>
            <person name="Copeland A."/>
            <person name="Barry K.W."/>
            <person name="Cichocki N."/>
            <person name="Veneault-Fourrey C."/>
            <person name="LaButti K."/>
            <person name="Lindquist E.A."/>
            <person name="Lipzen A."/>
            <person name="Lundell T."/>
            <person name="Morin E."/>
            <person name="Murat C."/>
            <person name="Riley R."/>
            <person name="Ohm R."/>
            <person name="Sun H."/>
            <person name="Tunlid A."/>
            <person name="Henrissat B."/>
            <person name="Grigoriev I.V."/>
            <person name="Hibbett D.S."/>
            <person name="Martin F."/>
        </authorList>
    </citation>
    <scope>NUCLEOTIDE SEQUENCE [LARGE SCALE GENOMIC DNA]</scope>
    <source>
        <strain evidence="13">MUT 4182</strain>
    </source>
</reference>
<evidence type="ECO:0000256" key="6">
    <source>
        <dbReference type="ARBA" id="ARBA00022898"/>
    </source>
</evidence>
<gene>
    <name evidence="12" type="ORF">M407DRAFT_245644</name>
</gene>
<dbReference type="GO" id="GO:0005739">
    <property type="term" value="C:mitochondrion"/>
    <property type="evidence" value="ECO:0007669"/>
    <property type="project" value="TreeGrafter"/>
</dbReference>
<sequence>MALSLSRRLLAQTARRAVQARITPSIRAPAVAVRWQSTQPVTRDSMTGEFTSKPDIDASRLELVKNTSPKSPPSPQSLVFGHTFTDHMLAIEWTLADGWGVPKIMPYGPFSIQPSSTVLHYCQSVFEGLKAYRDENGKVTLFRPDMNMKRMVRSAQRVALPAFDGAELLKLIKKLVALDAHWIPQVPGYSLYIRPTLIGNMHALGVGPPNKALLFVICSPVGPYYKNGFKPVKLLATTNYVRAVPGGTGSYKLGANYAPCLIPQAEAMAQGYDQNLWLLGPEHHLTEVGTMNLFVALKRDDGSVELVTPPLEDVVLPGVTRDSVLALARDHAAGKLKLNLPSNLVVSERPITMKEVKAAADSGKLLEVFGSGTAAIVCPVKAIGYLGKDIAIPVGEQGMGPITKTVLDEIVKRQLGVVESDWSVTVMEK</sequence>